<evidence type="ECO:0000313" key="3">
    <source>
        <dbReference type="Proteomes" id="UP000887574"/>
    </source>
</evidence>
<name>A0A915CVS4_9BILA</name>
<sequence length="276" mass="31380">MDITRSPSRMLIIVLIVHFYFLSVQAAIRHGNIVDVMLHDDCCIQYDSGENCQHRKEAGICSNHSLVTFEAEKSNGKKTFALADWSNRRLFALRSWVRTREFFSPPVNGTQSIVKVFSNNTSKSIHALTSIGNESFGLYRYSISAVGNKLKVSIYRSIPRLSSSLLSWIKQKAKNNESRLFLNIHTRQAHTTDDCDLPQTVVSVISLSVRSLDEQLILYENTRARWMNDQILRIGARVDLEIRTGWTSLVLPIFSSAAFLLVGLALMNKFFNIHLQ</sequence>
<protein>
    <submittedName>
        <fullName evidence="4">Uncharacterized protein</fullName>
    </submittedName>
</protein>
<evidence type="ECO:0000256" key="1">
    <source>
        <dbReference type="SAM" id="Phobius"/>
    </source>
</evidence>
<dbReference type="Proteomes" id="UP000887574">
    <property type="component" value="Unplaced"/>
</dbReference>
<evidence type="ECO:0000256" key="2">
    <source>
        <dbReference type="SAM" id="SignalP"/>
    </source>
</evidence>
<keyword evidence="2" id="KW-0732">Signal</keyword>
<keyword evidence="3" id="KW-1185">Reference proteome</keyword>
<organism evidence="3 4">
    <name type="scientific">Ditylenchus dipsaci</name>
    <dbReference type="NCBI Taxonomy" id="166011"/>
    <lineage>
        <taxon>Eukaryota</taxon>
        <taxon>Metazoa</taxon>
        <taxon>Ecdysozoa</taxon>
        <taxon>Nematoda</taxon>
        <taxon>Chromadorea</taxon>
        <taxon>Rhabditida</taxon>
        <taxon>Tylenchina</taxon>
        <taxon>Tylenchomorpha</taxon>
        <taxon>Sphaerularioidea</taxon>
        <taxon>Anguinidae</taxon>
        <taxon>Anguininae</taxon>
        <taxon>Ditylenchus</taxon>
    </lineage>
</organism>
<feature type="chain" id="PRO_5037594205" evidence="2">
    <location>
        <begin position="27"/>
        <end position="276"/>
    </location>
</feature>
<evidence type="ECO:0000313" key="4">
    <source>
        <dbReference type="WBParaSite" id="jg13184"/>
    </source>
</evidence>
<dbReference type="WBParaSite" id="jg13184">
    <property type="protein sequence ID" value="jg13184"/>
    <property type="gene ID" value="jg13184"/>
</dbReference>
<feature type="transmembrane region" description="Helical" evidence="1">
    <location>
        <begin position="246"/>
        <end position="267"/>
    </location>
</feature>
<dbReference type="AlphaFoldDB" id="A0A915CVS4"/>
<keyword evidence="1" id="KW-1133">Transmembrane helix</keyword>
<proteinExistence type="predicted"/>
<keyword evidence="1" id="KW-0472">Membrane</keyword>
<accession>A0A915CVS4</accession>
<reference evidence="4" key="1">
    <citation type="submission" date="2022-11" db="UniProtKB">
        <authorList>
            <consortium name="WormBaseParasite"/>
        </authorList>
    </citation>
    <scope>IDENTIFICATION</scope>
</reference>
<feature type="signal peptide" evidence="2">
    <location>
        <begin position="1"/>
        <end position="26"/>
    </location>
</feature>
<keyword evidence="1" id="KW-0812">Transmembrane</keyword>